<reference evidence="6" key="1">
    <citation type="submission" date="2025-08" db="UniProtKB">
        <authorList>
            <consortium name="RefSeq"/>
        </authorList>
    </citation>
    <scope>IDENTIFICATION</scope>
</reference>
<dbReference type="PANTHER" id="PTHR39957">
    <property type="entry name" value="AT09846P1-RELATED"/>
    <property type="match status" value="1"/>
</dbReference>
<protein>
    <recommendedName>
        <fullName evidence="4">Single domain-containing protein</fullName>
    </recommendedName>
</protein>
<accession>A0AB39YWT1</accession>
<feature type="chain" id="PRO_5046846043" description="Single domain-containing protein" evidence="3">
    <location>
        <begin position="23"/>
        <end position="116"/>
    </location>
</feature>
<keyword evidence="3" id="KW-0732">Signal</keyword>
<proteinExistence type="predicted"/>
<organism evidence="5 6">
    <name type="scientific">Drosophila suzukii</name>
    <name type="common">Spotted-wing drosophila fruit fly</name>
    <dbReference type="NCBI Taxonomy" id="28584"/>
    <lineage>
        <taxon>Eukaryota</taxon>
        <taxon>Metazoa</taxon>
        <taxon>Ecdysozoa</taxon>
        <taxon>Arthropoda</taxon>
        <taxon>Hexapoda</taxon>
        <taxon>Insecta</taxon>
        <taxon>Pterygota</taxon>
        <taxon>Neoptera</taxon>
        <taxon>Endopterygota</taxon>
        <taxon>Diptera</taxon>
        <taxon>Brachycera</taxon>
        <taxon>Muscomorpha</taxon>
        <taxon>Ephydroidea</taxon>
        <taxon>Drosophilidae</taxon>
        <taxon>Drosophila</taxon>
        <taxon>Sophophora</taxon>
    </lineage>
</organism>
<evidence type="ECO:0000256" key="3">
    <source>
        <dbReference type="SAM" id="SignalP"/>
    </source>
</evidence>
<feature type="signal peptide" evidence="3">
    <location>
        <begin position="1"/>
        <end position="22"/>
    </location>
</feature>
<dbReference type="SMART" id="SM01318">
    <property type="entry name" value="SVWC"/>
    <property type="match status" value="1"/>
</dbReference>
<keyword evidence="5" id="KW-1185">Reference proteome</keyword>
<dbReference type="PANTHER" id="PTHR39957:SF2">
    <property type="entry name" value="GEO11553P1"/>
    <property type="match status" value="1"/>
</dbReference>
<sequence length="116" mass="12896">MPGAPWVSVAFVACLIVASVNANGFSTQYKGHTQHPTIPEHCLYEELDLAVPLHGYLLPTGHQDYCIRLECTEDYLLLIRHCDKAPYPRPGCQYSASDYDLEYPACCPQLECSGGF</sequence>
<evidence type="ECO:0000313" key="6">
    <source>
        <dbReference type="RefSeq" id="XP_016923234.2"/>
    </source>
</evidence>
<evidence type="ECO:0000259" key="4">
    <source>
        <dbReference type="SMART" id="SM01318"/>
    </source>
</evidence>
<evidence type="ECO:0000256" key="2">
    <source>
        <dbReference type="ARBA" id="ARBA00022525"/>
    </source>
</evidence>
<feature type="domain" description="Single" evidence="4">
    <location>
        <begin position="42"/>
        <end position="112"/>
    </location>
</feature>
<dbReference type="Pfam" id="PF15430">
    <property type="entry name" value="SVWC"/>
    <property type="match status" value="1"/>
</dbReference>
<dbReference type="GO" id="GO:0005576">
    <property type="term" value="C:extracellular region"/>
    <property type="evidence" value="ECO:0007669"/>
    <property type="project" value="UniProtKB-SubCell"/>
</dbReference>
<gene>
    <name evidence="6" type="primary">LOC108004723</name>
</gene>
<dbReference type="GeneID" id="108004723"/>
<keyword evidence="2" id="KW-0964">Secreted</keyword>
<name>A0AB39YWT1_DROSZ</name>
<evidence type="ECO:0000313" key="5">
    <source>
        <dbReference type="Proteomes" id="UP001652628"/>
    </source>
</evidence>
<dbReference type="InterPro" id="IPR029277">
    <property type="entry name" value="SVWC_dom"/>
</dbReference>
<dbReference type="InterPro" id="IPR053308">
    <property type="entry name" value="Vago-like"/>
</dbReference>
<evidence type="ECO:0000256" key="1">
    <source>
        <dbReference type="ARBA" id="ARBA00004613"/>
    </source>
</evidence>
<comment type="subcellular location">
    <subcellularLocation>
        <location evidence="1">Secreted</location>
    </subcellularLocation>
</comment>
<dbReference type="RefSeq" id="XP_016923234.2">
    <property type="nucleotide sequence ID" value="XM_017067745.4"/>
</dbReference>
<dbReference type="AlphaFoldDB" id="A0AB39YWT1"/>
<dbReference type="Proteomes" id="UP001652628">
    <property type="component" value="Chromosome X"/>
</dbReference>